<protein>
    <recommendedName>
        <fullName evidence="2">Arylsulfotransferase N-terminal domain-containing protein</fullName>
    </recommendedName>
</protein>
<dbReference type="PANTHER" id="PTHR35340:SF5">
    <property type="entry name" value="ASST-DOMAIN-CONTAINING PROTEIN"/>
    <property type="match status" value="1"/>
</dbReference>
<name>A0A383B673_9ZZZZ</name>
<dbReference type="PANTHER" id="PTHR35340">
    <property type="entry name" value="PQQ ENZYME REPEAT PROTEIN-RELATED"/>
    <property type="match status" value="1"/>
</dbReference>
<feature type="non-terminal residue" evidence="1">
    <location>
        <position position="247"/>
    </location>
</feature>
<organism evidence="1">
    <name type="scientific">marine metagenome</name>
    <dbReference type="NCBI Taxonomy" id="408172"/>
    <lineage>
        <taxon>unclassified sequences</taxon>
        <taxon>metagenomes</taxon>
        <taxon>ecological metagenomes</taxon>
    </lineage>
</organism>
<dbReference type="EMBL" id="UINC01197824">
    <property type="protein sequence ID" value="SVE15502.1"/>
    <property type="molecule type" value="Genomic_DNA"/>
</dbReference>
<proteinExistence type="predicted"/>
<evidence type="ECO:0008006" key="2">
    <source>
        <dbReference type="Google" id="ProtNLM"/>
    </source>
</evidence>
<dbReference type="AlphaFoldDB" id="A0A383B673"/>
<dbReference type="InterPro" id="IPR053143">
    <property type="entry name" value="Arylsulfate_ST"/>
</dbReference>
<feature type="non-terminal residue" evidence="1">
    <location>
        <position position="1"/>
    </location>
</feature>
<accession>A0A383B673</accession>
<sequence length="247" mass="27617">SGEVIWNIGMPAEYMATGDEHICTDLGNSFQHNIQLLDDGSLLFFDNGNLSEMLMGDSNPTSRVRRIRVIDNSYCETEWEYELPPNLYGLGMGSVQLLDNGNYLLYTFGNGLNQGQPTLREVTSDQVVLWNYQGASNAAWYRTYKIPSLHPDAFSVVASGYTVLENESMIELTGESLDFTIFNKSGYNLPYKYMFSDLMDGGTQLFIYDEGVVDIEPYGSAELSFSVNSAANITATLVMLTVWPDHH</sequence>
<gene>
    <name evidence="1" type="ORF">METZ01_LOCUS468356</name>
</gene>
<evidence type="ECO:0000313" key="1">
    <source>
        <dbReference type="EMBL" id="SVE15502.1"/>
    </source>
</evidence>
<reference evidence="1" key="1">
    <citation type="submission" date="2018-05" db="EMBL/GenBank/DDBJ databases">
        <authorList>
            <person name="Lanie J.A."/>
            <person name="Ng W.-L."/>
            <person name="Kazmierczak K.M."/>
            <person name="Andrzejewski T.M."/>
            <person name="Davidsen T.M."/>
            <person name="Wayne K.J."/>
            <person name="Tettelin H."/>
            <person name="Glass J.I."/>
            <person name="Rusch D."/>
            <person name="Podicherti R."/>
            <person name="Tsui H.-C.T."/>
            <person name="Winkler M.E."/>
        </authorList>
    </citation>
    <scope>NUCLEOTIDE SEQUENCE</scope>
</reference>